<dbReference type="GO" id="GO:0005634">
    <property type="term" value="C:nucleus"/>
    <property type="evidence" value="ECO:0007669"/>
    <property type="project" value="UniProtKB-SubCell"/>
</dbReference>
<dbReference type="InterPro" id="IPR000232">
    <property type="entry name" value="HSF_DNA-bd"/>
</dbReference>
<keyword evidence="6" id="KW-0539">Nucleus</keyword>
<feature type="domain" description="HSF-type DNA-binding" evidence="9">
    <location>
        <begin position="20"/>
        <end position="135"/>
    </location>
</feature>
<feature type="region of interest" description="Disordered" evidence="8">
    <location>
        <begin position="255"/>
        <end position="275"/>
    </location>
</feature>
<dbReference type="GeneID" id="100892207"/>
<dbReference type="PANTHER" id="PTHR10015:SF465">
    <property type="entry name" value="HSF-TYPE DNA-BINDING DOMAIN-CONTAINING PROTEIN"/>
    <property type="match status" value="1"/>
</dbReference>
<dbReference type="PANTHER" id="PTHR10015">
    <property type="entry name" value="HEAT SHOCK TRANSCRIPTION FACTOR"/>
    <property type="match status" value="1"/>
</dbReference>
<evidence type="ECO:0000256" key="6">
    <source>
        <dbReference type="ARBA" id="ARBA00023242"/>
    </source>
</evidence>
<dbReference type="OrthoDB" id="6418155at2759"/>
<evidence type="ECO:0000256" key="4">
    <source>
        <dbReference type="ARBA" id="ARBA00023125"/>
    </source>
</evidence>
<organism evidence="10 11">
    <name type="scientific">Strongylocentrotus purpuratus</name>
    <name type="common">Purple sea urchin</name>
    <dbReference type="NCBI Taxonomy" id="7668"/>
    <lineage>
        <taxon>Eukaryota</taxon>
        <taxon>Metazoa</taxon>
        <taxon>Echinodermata</taxon>
        <taxon>Eleutherozoa</taxon>
        <taxon>Echinozoa</taxon>
        <taxon>Echinoidea</taxon>
        <taxon>Euechinoidea</taxon>
        <taxon>Echinacea</taxon>
        <taxon>Camarodonta</taxon>
        <taxon>Echinidea</taxon>
        <taxon>Strongylocentrotidae</taxon>
        <taxon>Strongylocentrotus</taxon>
    </lineage>
</organism>
<evidence type="ECO:0000313" key="10">
    <source>
        <dbReference type="EnsemblMetazoa" id="XP_030831991"/>
    </source>
</evidence>
<dbReference type="InParanoid" id="A0A7M7N8I0"/>
<evidence type="ECO:0000256" key="3">
    <source>
        <dbReference type="ARBA" id="ARBA00023015"/>
    </source>
</evidence>
<keyword evidence="3" id="KW-0805">Transcription regulation</keyword>
<dbReference type="InterPro" id="IPR036388">
    <property type="entry name" value="WH-like_DNA-bd_sf"/>
</dbReference>
<keyword evidence="11" id="KW-1185">Reference proteome</keyword>
<evidence type="ECO:0000313" key="11">
    <source>
        <dbReference type="Proteomes" id="UP000007110"/>
    </source>
</evidence>
<evidence type="ECO:0000256" key="8">
    <source>
        <dbReference type="SAM" id="MobiDB-lite"/>
    </source>
</evidence>
<evidence type="ECO:0000259" key="9">
    <source>
        <dbReference type="SMART" id="SM00415"/>
    </source>
</evidence>
<dbReference type="GO" id="GO:0003700">
    <property type="term" value="F:DNA-binding transcription factor activity"/>
    <property type="evidence" value="ECO:0007669"/>
    <property type="project" value="InterPro"/>
</dbReference>
<dbReference type="AlphaFoldDB" id="A0A7M7N8I0"/>
<dbReference type="EnsemblMetazoa" id="XM_030976131">
    <property type="protein sequence ID" value="XP_030831991"/>
    <property type="gene ID" value="LOC100892207"/>
</dbReference>
<feature type="compositionally biased region" description="Acidic residues" evidence="8">
    <location>
        <begin position="223"/>
        <end position="235"/>
    </location>
</feature>
<accession>A0A7M7N8I0</accession>
<evidence type="ECO:0000256" key="5">
    <source>
        <dbReference type="ARBA" id="ARBA00023163"/>
    </source>
</evidence>
<dbReference type="Proteomes" id="UP000007110">
    <property type="component" value="Unassembled WGS sequence"/>
</dbReference>
<evidence type="ECO:0000256" key="2">
    <source>
        <dbReference type="ARBA" id="ARBA00006403"/>
    </source>
</evidence>
<dbReference type="Gene3D" id="1.10.10.10">
    <property type="entry name" value="Winged helix-like DNA-binding domain superfamily/Winged helix DNA-binding domain"/>
    <property type="match status" value="1"/>
</dbReference>
<feature type="compositionally biased region" description="Basic and acidic residues" evidence="8">
    <location>
        <begin position="261"/>
        <end position="275"/>
    </location>
</feature>
<keyword evidence="5" id="KW-0804">Transcription</keyword>
<dbReference type="FunFam" id="1.10.10.10:FF:000349">
    <property type="entry name" value="Heat shock transcription factor, Y-linked"/>
    <property type="match status" value="1"/>
</dbReference>
<dbReference type="KEGG" id="spu:100892207"/>
<evidence type="ECO:0000256" key="7">
    <source>
        <dbReference type="RuleBase" id="RU004020"/>
    </source>
</evidence>
<comment type="subcellular location">
    <subcellularLocation>
        <location evidence="1">Nucleus</location>
    </subcellularLocation>
</comment>
<keyword evidence="4" id="KW-0238">DNA-binding</keyword>
<feature type="region of interest" description="Disordered" evidence="8">
    <location>
        <begin position="211"/>
        <end position="241"/>
    </location>
</feature>
<dbReference type="SMART" id="SM00415">
    <property type="entry name" value="HSF"/>
    <property type="match status" value="1"/>
</dbReference>
<dbReference type="InterPro" id="IPR036390">
    <property type="entry name" value="WH_DNA-bd_sf"/>
</dbReference>
<comment type="similarity">
    <text evidence="2 7">Belongs to the HSF family.</text>
</comment>
<dbReference type="SUPFAM" id="SSF46785">
    <property type="entry name" value="Winged helix' DNA-binding domain"/>
    <property type="match status" value="1"/>
</dbReference>
<dbReference type="RefSeq" id="XP_030831991.1">
    <property type="nucleotide sequence ID" value="XM_030976131.1"/>
</dbReference>
<protein>
    <recommendedName>
        <fullName evidence="9">HSF-type DNA-binding domain-containing protein</fullName>
    </recommendedName>
</protein>
<reference evidence="10" key="2">
    <citation type="submission" date="2021-01" db="UniProtKB">
        <authorList>
            <consortium name="EnsemblMetazoa"/>
        </authorList>
    </citation>
    <scope>IDENTIFICATION</scope>
</reference>
<reference evidence="11" key="1">
    <citation type="submission" date="2015-02" db="EMBL/GenBank/DDBJ databases">
        <title>Genome sequencing for Strongylocentrotus purpuratus.</title>
        <authorList>
            <person name="Murali S."/>
            <person name="Liu Y."/>
            <person name="Vee V."/>
            <person name="English A."/>
            <person name="Wang M."/>
            <person name="Skinner E."/>
            <person name="Han Y."/>
            <person name="Muzny D.M."/>
            <person name="Worley K.C."/>
            <person name="Gibbs R.A."/>
        </authorList>
    </citation>
    <scope>NUCLEOTIDE SEQUENCE</scope>
</reference>
<sequence length="282" mass="31499">MSLKIPRVNCSDKYLSCPINVNAFPGKLWKLVNDSNYQSIQWSSCGTIIVVDAHHFKEEVLRIGEYSVFKTQNFSSFVRQLNLYGFRKIATTSSSKFTEYKTSMKRGSYSNPLHCFAHNFFLQHRPDLLPRVRRTSSANKRRPGFGQVETAFYGQNGNTFRILGRCGQNAAPASFITTGPAQTTVPSTSYVYPPSLTIESAAQQHFVNQTKPSHMPSYYNSDSESDYSDADDLAEESPSSSALLTKSSAKVLWGQGQNSHVKGDTSNETHFKSRDGISIECL</sequence>
<dbReference type="GO" id="GO:0043565">
    <property type="term" value="F:sequence-specific DNA binding"/>
    <property type="evidence" value="ECO:0007669"/>
    <property type="project" value="InterPro"/>
</dbReference>
<name>A0A7M7N8I0_STRPU</name>
<dbReference type="Pfam" id="PF00447">
    <property type="entry name" value="HSF_DNA-bind"/>
    <property type="match status" value="1"/>
</dbReference>
<proteinExistence type="inferred from homology"/>
<evidence type="ECO:0000256" key="1">
    <source>
        <dbReference type="ARBA" id="ARBA00004123"/>
    </source>
</evidence>